<gene>
    <name evidence="2" type="ORF">BYL167_LOCUS78344</name>
    <name evidence="1" type="ORF">GIL414_LOCUS22677</name>
</gene>
<protein>
    <submittedName>
        <fullName evidence="2">Uncharacterized protein</fullName>
    </submittedName>
</protein>
<proteinExistence type="predicted"/>
<dbReference type="EMBL" id="CAJOBH010287389">
    <property type="protein sequence ID" value="CAF5176895.1"/>
    <property type="molecule type" value="Genomic_DNA"/>
</dbReference>
<accession>A0A8S3H3A0</accession>
<dbReference type="Proteomes" id="UP000681720">
    <property type="component" value="Unassembled WGS sequence"/>
</dbReference>
<dbReference type="Proteomes" id="UP000681967">
    <property type="component" value="Unassembled WGS sequence"/>
</dbReference>
<sequence>NPSRFAHPQIQRQHLVGHHKSASFGSNLYQQSSNFGAHPGFQSPVRCTNIFHFLL</sequence>
<comment type="caution">
    <text evidence="2">The sequence shown here is derived from an EMBL/GenBank/DDBJ whole genome shotgun (WGS) entry which is preliminary data.</text>
</comment>
<feature type="non-terminal residue" evidence="2">
    <location>
        <position position="1"/>
    </location>
</feature>
<dbReference type="AlphaFoldDB" id="A0A8S3H3A0"/>
<evidence type="ECO:0000313" key="1">
    <source>
        <dbReference type="EMBL" id="CAF4227344.1"/>
    </source>
</evidence>
<evidence type="ECO:0000313" key="3">
    <source>
        <dbReference type="Proteomes" id="UP000681967"/>
    </source>
</evidence>
<organism evidence="2 3">
    <name type="scientific">Rotaria magnacalcarata</name>
    <dbReference type="NCBI Taxonomy" id="392030"/>
    <lineage>
        <taxon>Eukaryota</taxon>
        <taxon>Metazoa</taxon>
        <taxon>Spiralia</taxon>
        <taxon>Gnathifera</taxon>
        <taxon>Rotifera</taxon>
        <taxon>Eurotatoria</taxon>
        <taxon>Bdelloidea</taxon>
        <taxon>Philodinida</taxon>
        <taxon>Philodinidae</taxon>
        <taxon>Rotaria</taxon>
    </lineage>
</organism>
<evidence type="ECO:0000313" key="2">
    <source>
        <dbReference type="EMBL" id="CAF5176895.1"/>
    </source>
</evidence>
<reference evidence="2" key="1">
    <citation type="submission" date="2021-02" db="EMBL/GenBank/DDBJ databases">
        <authorList>
            <person name="Nowell W R."/>
        </authorList>
    </citation>
    <scope>NUCLEOTIDE SEQUENCE</scope>
</reference>
<name>A0A8S3H3A0_9BILA</name>
<dbReference type="EMBL" id="CAJOBJ010023127">
    <property type="protein sequence ID" value="CAF4227344.1"/>
    <property type="molecule type" value="Genomic_DNA"/>
</dbReference>